<accession>A0A6J7KPU9</accession>
<dbReference type="SUPFAM" id="SSF56317">
    <property type="entry name" value="Carbon-nitrogen hydrolase"/>
    <property type="match status" value="1"/>
</dbReference>
<name>A0A6J7KPU9_9ZZZZ</name>
<organism evidence="3">
    <name type="scientific">freshwater metagenome</name>
    <dbReference type="NCBI Taxonomy" id="449393"/>
    <lineage>
        <taxon>unclassified sequences</taxon>
        <taxon>metagenomes</taxon>
        <taxon>ecological metagenomes</taxon>
    </lineage>
</organism>
<dbReference type="PROSITE" id="PS01227">
    <property type="entry name" value="UPF0012"/>
    <property type="match status" value="1"/>
</dbReference>
<dbReference type="AlphaFoldDB" id="A0A6J7KPU9"/>
<dbReference type="InterPro" id="IPR036526">
    <property type="entry name" value="C-N_Hydrolase_sf"/>
</dbReference>
<dbReference type="PANTHER" id="PTHR43674">
    <property type="entry name" value="NITRILASE C965.09-RELATED"/>
    <property type="match status" value="1"/>
</dbReference>
<dbReference type="Pfam" id="PF00795">
    <property type="entry name" value="CN_hydrolase"/>
    <property type="match status" value="1"/>
</dbReference>
<dbReference type="PROSITE" id="PS50263">
    <property type="entry name" value="CN_HYDROLASE"/>
    <property type="match status" value="1"/>
</dbReference>
<proteinExistence type="predicted"/>
<evidence type="ECO:0000256" key="1">
    <source>
        <dbReference type="ARBA" id="ARBA00022801"/>
    </source>
</evidence>
<evidence type="ECO:0000259" key="2">
    <source>
        <dbReference type="PROSITE" id="PS50263"/>
    </source>
</evidence>
<dbReference type="InterPro" id="IPR003010">
    <property type="entry name" value="C-N_Hydrolase"/>
</dbReference>
<reference evidence="3" key="1">
    <citation type="submission" date="2020-05" db="EMBL/GenBank/DDBJ databases">
        <authorList>
            <person name="Chiriac C."/>
            <person name="Salcher M."/>
            <person name="Ghai R."/>
            <person name="Kavagutti S V."/>
        </authorList>
    </citation>
    <scope>NUCLEOTIDE SEQUENCE</scope>
</reference>
<keyword evidence="1" id="KW-0378">Hydrolase</keyword>
<dbReference type="InterPro" id="IPR001110">
    <property type="entry name" value="UPF0012_CS"/>
</dbReference>
<evidence type="ECO:0000313" key="3">
    <source>
        <dbReference type="EMBL" id="CAB4957667.1"/>
    </source>
</evidence>
<dbReference type="InterPro" id="IPR050345">
    <property type="entry name" value="Aliph_Amidase/BUP"/>
</dbReference>
<dbReference type="PANTHER" id="PTHR43674:SF2">
    <property type="entry name" value="BETA-UREIDOPROPIONASE"/>
    <property type="match status" value="1"/>
</dbReference>
<gene>
    <name evidence="3" type="ORF">UFOPK3772_01985</name>
</gene>
<dbReference type="GO" id="GO:0050126">
    <property type="term" value="F:N-carbamoylputrescine amidase activity"/>
    <property type="evidence" value="ECO:0007669"/>
    <property type="project" value="TreeGrafter"/>
</dbReference>
<sequence>MLASSAQLRLRVGDLVGNRAVARRAIEAAAQAGARLVVLPELAASGYVFTDKAEAATLSEDLDGPTVTEWMGLAAEHDLVIVGGLAERGAAGALFNTAVVIDPSGLRASYRKAHLWDFEKEIFNAGDARPPVIETDVGRIAVMVCYDLEFPEWVRLAALAGADILCVPTNWPLAPRPVDERPGEVIRAQAAASTNRIYVIATDRCGVERGVKWTGGSVIVDPDGFPLAGPVSADEPALLLADIDVACARTKALGERNDVLDDRRTDLY</sequence>
<feature type="domain" description="CN hydrolase" evidence="2">
    <location>
        <begin position="1"/>
        <end position="245"/>
    </location>
</feature>
<dbReference type="Gene3D" id="3.60.110.10">
    <property type="entry name" value="Carbon-nitrogen hydrolase"/>
    <property type="match status" value="1"/>
</dbReference>
<dbReference type="EMBL" id="CAFBNE010000065">
    <property type="protein sequence ID" value="CAB4957667.1"/>
    <property type="molecule type" value="Genomic_DNA"/>
</dbReference>
<dbReference type="GO" id="GO:0033388">
    <property type="term" value="P:putrescine biosynthetic process from arginine"/>
    <property type="evidence" value="ECO:0007669"/>
    <property type="project" value="TreeGrafter"/>
</dbReference>
<protein>
    <submittedName>
        <fullName evidence="3">Unannotated protein</fullName>
    </submittedName>
</protein>